<dbReference type="Pfam" id="PF01042">
    <property type="entry name" value="Ribonuc_L-PSP"/>
    <property type="match status" value="1"/>
</dbReference>
<dbReference type="CDD" id="cd00448">
    <property type="entry name" value="YjgF_YER057c_UK114_family"/>
    <property type="match status" value="1"/>
</dbReference>
<dbReference type="AlphaFoldDB" id="A0A1H6KNF3"/>
<dbReference type="Gene3D" id="3.30.1330.40">
    <property type="entry name" value="RutC-like"/>
    <property type="match status" value="1"/>
</dbReference>
<dbReference type="STRING" id="370526.SAMN04489835_3551"/>
<organism evidence="1 2">
    <name type="scientific">Mycolicibacterium rutilum</name>
    <name type="common">Mycobacterium rutilum</name>
    <dbReference type="NCBI Taxonomy" id="370526"/>
    <lineage>
        <taxon>Bacteria</taxon>
        <taxon>Bacillati</taxon>
        <taxon>Actinomycetota</taxon>
        <taxon>Actinomycetes</taxon>
        <taxon>Mycobacteriales</taxon>
        <taxon>Mycobacteriaceae</taxon>
        <taxon>Mycolicibacterium</taxon>
    </lineage>
</organism>
<dbReference type="EMBL" id="LT629971">
    <property type="protein sequence ID" value="SEH74366.1"/>
    <property type="molecule type" value="Genomic_DNA"/>
</dbReference>
<accession>A0A1H6KNF3</accession>
<reference evidence="2" key="1">
    <citation type="submission" date="2016-10" db="EMBL/GenBank/DDBJ databases">
        <authorList>
            <person name="Varghese N."/>
            <person name="Submissions S."/>
        </authorList>
    </citation>
    <scope>NUCLEOTIDE SEQUENCE [LARGE SCALE GENOMIC DNA]</scope>
    <source>
        <strain evidence="2">DSM 45405</strain>
    </source>
</reference>
<dbReference type="OrthoDB" id="9803101at2"/>
<dbReference type="PANTHER" id="PTHR11803">
    <property type="entry name" value="2-IMINOBUTANOATE/2-IMINOPROPANOATE DEAMINASE RIDA"/>
    <property type="match status" value="1"/>
</dbReference>
<name>A0A1H6KNF3_MYCRU</name>
<gene>
    <name evidence="1" type="ORF">SAMN04489835_3551</name>
</gene>
<proteinExistence type="predicted"/>
<dbReference type="SUPFAM" id="SSF55298">
    <property type="entry name" value="YjgF-like"/>
    <property type="match status" value="1"/>
</dbReference>
<dbReference type="RefSeq" id="WP_083408268.1">
    <property type="nucleotide sequence ID" value="NZ_LT629971.1"/>
</dbReference>
<dbReference type="GO" id="GO:0005829">
    <property type="term" value="C:cytosol"/>
    <property type="evidence" value="ECO:0007669"/>
    <property type="project" value="TreeGrafter"/>
</dbReference>
<evidence type="ECO:0000313" key="2">
    <source>
        <dbReference type="Proteomes" id="UP000182915"/>
    </source>
</evidence>
<protein>
    <submittedName>
        <fullName evidence="1">Enamine deaminase RidA, house cleaning of reactive enamine intermediates, YjgF/YER057c/UK114 family</fullName>
    </submittedName>
</protein>
<dbReference type="InterPro" id="IPR035959">
    <property type="entry name" value="RutC-like_sf"/>
</dbReference>
<dbReference type="GO" id="GO:0019239">
    <property type="term" value="F:deaminase activity"/>
    <property type="evidence" value="ECO:0007669"/>
    <property type="project" value="TreeGrafter"/>
</dbReference>
<evidence type="ECO:0000313" key="1">
    <source>
        <dbReference type="EMBL" id="SEH74366.1"/>
    </source>
</evidence>
<dbReference type="PANTHER" id="PTHR11803:SF39">
    <property type="entry name" value="2-IMINOBUTANOATE_2-IMINOPROPANOATE DEAMINASE"/>
    <property type="match status" value="1"/>
</dbReference>
<sequence length="141" mass="15047">MITRTNPEVGYVDESTFTMLGFSQVVRADRTVYYSGIAPFVGAPPDFTVVGTGSMEEQVVFCMDVLERCMASEGQSLDGLVAVTVYATDMPALMATAEIFAKRFGAAPPASTWVGVTELAHPDQLVEITATGVDLTPKDEA</sequence>
<dbReference type="Proteomes" id="UP000182915">
    <property type="component" value="Chromosome I"/>
</dbReference>
<dbReference type="InterPro" id="IPR006175">
    <property type="entry name" value="YjgF/YER057c/UK114"/>
</dbReference>
<keyword evidence="2" id="KW-1185">Reference proteome</keyword>